<dbReference type="AlphaFoldDB" id="A0A7Y5AQ85"/>
<proteinExistence type="predicted"/>
<evidence type="ECO:0000313" key="3">
    <source>
        <dbReference type="Proteomes" id="UP000523161"/>
    </source>
</evidence>
<keyword evidence="3" id="KW-1185">Reference proteome</keyword>
<evidence type="ECO:0000256" key="1">
    <source>
        <dbReference type="SAM" id="Phobius"/>
    </source>
</evidence>
<gene>
    <name evidence="2" type="ORF">HRH59_08110</name>
</gene>
<reference evidence="2 3" key="1">
    <citation type="submission" date="2020-06" db="EMBL/GenBank/DDBJ databases">
        <title>Rheinheimera sp. nov., a marine bacterium isolated from coastal.</title>
        <authorList>
            <person name="Yu Q."/>
            <person name="Qi Y."/>
            <person name="Pu J."/>
        </authorList>
    </citation>
    <scope>NUCLEOTIDE SEQUENCE [LARGE SCALE GENOMIC DNA]</scope>
    <source>
        <strain evidence="2 3">YQF-2</strain>
    </source>
</reference>
<keyword evidence="1" id="KW-1133">Transmembrane helix</keyword>
<feature type="transmembrane region" description="Helical" evidence="1">
    <location>
        <begin position="56"/>
        <end position="75"/>
    </location>
</feature>
<dbReference type="Proteomes" id="UP000523161">
    <property type="component" value="Unassembled WGS sequence"/>
</dbReference>
<keyword evidence="1" id="KW-0812">Transmembrane</keyword>
<accession>A0A7Y5AQ85</accession>
<keyword evidence="1" id="KW-0472">Membrane</keyword>
<feature type="transmembrane region" description="Helical" evidence="1">
    <location>
        <begin position="145"/>
        <end position="173"/>
    </location>
</feature>
<comment type="caution">
    <text evidence="2">The sequence shown here is derived from an EMBL/GenBank/DDBJ whole genome shotgun (WGS) entry which is preliminary data.</text>
</comment>
<evidence type="ECO:0000313" key="2">
    <source>
        <dbReference type="EMBL" id="NRQ42537.1"/>
    </source>
</evidence>
<dbReference type="EMBL" id="JABSOD010000006">
    <property type="protein sequence ID" value="NRQ42537.1"/>
    <property type="molecule type" value="Genomic_DNA"/>
</dbReference>
<protein>
    <submittedName>
        <fullName evidence="2">Uncharacterized protein</fullName>
    </submittedName>
</protein>
<organism evidence="2 3">
    <name type="scientific">Rheinheimera lutimaris</name>
    <dbReference type="NCBI Taxonomy" id="2740584"/>
    <lineage>
        <taxon>Bacteria</taxon>
        <taxon>Pseudomonadati</taxon>
        <taxon>Pseudomonadota</taxon>
        <taxon>Gammaproteobacteria</taxon>
        <taxon>Chromatiales</taxon>
        <taxon>Chromatiaceae</taxon>
        <taxon>Rheinheimera</taxon>
    </lineage>
</organism>
<sequence length="180" mass="20337">MSRESYEMERRCVDRHNDLARNINRMGQEQARMMTNENINVAKEVVAHAYGKANSYTNVIIAAGYVGFFTLWGSLKNDLPLWAILVSGALILISLLIFIGFEIYKMISSSVQMHRISKRLQTPDMGTLAAIQQIERESSLRNAKVWVFAVIPTVVTGFGAGLVLLFCFLIEFLSPYLQQN</sequence>
<dbReference type="RefSeq" id="WP_173500778.1">
    <property type="nucleotide sequence ID" value="NZ_JABSOD010000006.1"/>
</dbReference>
<name>A0A7Y5AQ85_9GAMM</name>
<feature type="transmembrane region" description="Helical" evidence="1">
    <location>
        <begin position="81"/>
        <end position="104"/>
    </location>
</feature>